<feature type="transmembrane region" description="Helical" evidence="3">
    <location>
        <begin position="315"/>
        <end position="336"/>
    </location>
</feature>
<feature type="transmembrane region" description="Helical" evidence="3">
    <location>
        <begin position="400"/>
        <end position="425"/>
    </location>
</feature>
<keyword evidence="3" id="KW-0812">Transmembrane</keyword>
<comment type="caution">
    <text evidence="4">The sequence shown here is derived from an EMBL/GenBank/DDBJ whole genome shotgun (WGS) entry which is preliminary data.</text>
</comment>
<proteinExistence type="inferred from homology"/>
<dbReference type="InterPro" id="IPR004995">
    <property type="entry name" value="Spore_Ger"/>
</dbReference>
<dbReference type="PANTHER" id="PTHR22550:SF5">
    <property type="entry name" value="LEUCINE ZIPPER PROTEIN 4"/>
    <property type="match status" value="1"/>
</dbReference>
<name>A0ABS3WEM5_9BACL</name>
<organism evidence="4 5">
    <name type="scientific">Paenibacillus artemisiicola</name>
    <dbReference type="NCBI Taxonomy" id="1172618"/>
    <lineage>
        <taxon>Bacteria</taxon>
        <taxon>Bacillati</taxon>
        <taxon>Bacillota</taxon>
        <taxon>Bacilli</taxon>
        <taxon>Bacillales</taxon>
        <taxon>Paenibacillaceae</taxon>
        <taxon>Paenibacillus</taxon>
    </lineage>
</organism>
<evidence type="ECO:0000256" key="1">
    <source>
        <dbReference type="ARBA" id="ARBA00005278"/>
    </source>
</evidence>
<protein>
    <submittedName>
        <fullName evidence="4">Spore germination protein</fullName>
    </submittedName>
</protein>
<dbReference type="Proteomes" id="UP000670947">
    <property type="component" value="Unassembled WGS sequence"/>
</dbReference>
<dbReference type="EMBL" id="JAGGDJ010000022">
    <property type="protein sequence ID" value="MBO7746775.1"/>
    <property type="molecule type" value="Genomic_DNA"/>
</dbReference>
<evidence type="ECO:0000313" key="4">
    <source>
        <dbReference type="EMBL" id="MBO7746775.1"/>
    </source>
</evidence>
<dbReference type="RefSeq" id="WP_208849515.1">
    <property type="nucleotide sequence ID" value="NZ_JAGGDJ010000022.1"/>
</dbReference>
<keyword evidence="5" id="KW-1185">Reference proteome</keyword>
<dbReference type="Pfam" id="PF03323">
    <property type="entry name" value="GerA"/>
    <property type="match status" value="1"/>
</dbReference>
<reference evidence="4 5" key="1">
    <citation type="submission" date="2021-03" db="EMBL/GenBank/DDBJ databases">
        <title>Paenibacillus artemisicola MWE-103 whole genome sequence.</title>
        <authorList>
            <person name="Ham Y.J."/>
        </authorList>
    </citation>
    <scope>NUCLEOTIDE SEQUENCE [LARGE SCALE GENOMIC DNA]</scope>
    <source>
        <strain evidence="4 5">MWE-103</strain>
    </source>
</reference>
<accession>A0ABS3WEM5</accession>
<evidence type="ECO:0000313" key="5">
    <source>
        <dbReference type="Proteomes" id="UP000670947"/>
    </source>
</evidence>
<gene>
    <name evidence="4" type="ORF">I8J29_21400</name>
</gene>
<comment type="similarity">
    <text evidence="1">Belongs to the GerABKA family.</text>
</comment>
<evidence type="ECO:0000256" key="2">
    <source>
        <dbReference type="ARBA" id="ARBA00023136"/>
    </source>
</evidence>
<sequence>MIRRLLGKGKVKNVFVERQNPIPEGEDKLSSSLEETTGKLKEIFNGCSDVVFRAFSIGDVADALLVYIEGLVDAKQLEETILNPLMTSDYSLPSIPAKADIIRVLEKRWIAIGQVKRASSLRQIELEILKGFVILCVDGQSESILANVAGGNVRSVEQPSTENTVRGPRDSFTEILNTNTSLIRRKIRSSRLKIDGMTVGDITRTSIAIAYINGLVNERVLREIKARIQSIHTDELLESGNIEQFIEEKPFSPFPQFLATERPDYVVSALLQGQVAILTDGSPFVISAPMTFWGFLQAGEDYYERVVYANLIRMIRLLFSMIALLLPSLYVALTTFHQQMIPTNLLLSIAAAREGVPFPALVEALIMEITFEGLREAGVRLPKQVGQAVSIVGGLVVGQAAVQAGIVSAPMVIVVSLTGIASFTIPRYNFSLAFRILRFPLIILAGIFGLYGVSVGLLVILVHLCELKSFGVPYLFPMAPVNLKGLKDALFRAPIWTLYLRPQSVGQRSKGSGKD</sequence>
<dbReference type="InterPro" id="IPR050768">
    <property type="entry name" value="UPF0353/GerABKA_families"/>
</dbReference>
<keyword evidence="3" id="KW-1133">Transmembrane helix</keyword>
<dbReference type="PIRSF" id="PIRSF005690">
    <property type="entry name" value="GerBA"/>
    <property type="match status" value="1"/>
</dbReference>
<feature type="transmembrane region" description="Helical" evidence="3">
    <location>
        <begin position="437"/>
        <end position="464"/>
    </location>
</feature>
<evidence type="ECO:0000256" key="3">
    <source>
        <dbReference type="SAM" id="Phobius"/>
    </source>
</evidence>
<dbReference type="PANTHER" id="PTHR22550">
    <property type="entry name" value="SPORE GERMINATION PROTEIN"/>
    <property type="match status" value="1"/>
</dbReference>
<keyword evidence="2 3" id="KW-0472">Membrane</keyword>